<dbReference type="SUPFAM" id="SSF90123">
    <property type="entry name" value="ABC transporter transmembrane region"/>
    <property type="match status" value="1"/>
</dbReference>
<dbReference type="InterPro" id="IPR036640">
    <property type="entry name" value="ABC1_TM_sf"/>
</dbReference>
<dbReference type="RefSeq" id="WP_282839053.1">
    <property type="nucleotide sequence ID" value="NZ_JASCXW010000007.1"/>
</dbReference>
<dbReference type="Pfam" id="PF00664">
    <property type="entry name" value="ABC_membrane"/>
    <property type="match status" value="1"/>
</dbReference>
<dbReference type="InterPro" id="IPR017871">
    <property type="entry name" value="ABC_transporter-like_CS"/>
</dbReference>
<feature type="domain" description="ABC transporter" evidence="11">
    <location>
        <begin position="339"/>
        <end position="574"/>
    </location>
</feature>
<dbReference type="PANTHER" id="PTHR43394:SF1">
    <property type="entry name" value="ATP-BINDING CASSETTE SUB-FAMILY B MEMBER 10, MITOCHONDRIAL"/>
    <property type="match status" value="1"/>
</dbReference>
<dbReference type="PROSITE" id="PS00211">
    <property type="entry name" value="ABC_TRANSPORTER_1"/>
    <property type="match status" value="1"/>
</dbReference>
<evidence type="ECO:0000256" key="5">
    <source>
        <dbReference type="ARBA" id="ARBA00022692"/>
    </source>
</evidence>
<evidence type="ECO:0000256" key="7">
    <source>
        <dbReference type="ARBA" id="ARBA00022840"/>
    </source>
</evidence>
<evidence type="ECO:0000256" key="2">
    <source>
        <dbReference type="ARBA" id="ARBA00005417"/>
    </source>
</evidence>
<evidence type="ECO:0000256" key="1">
    <source>
        <dbReference type="ARBA" id="ARBA00004651"/>
    </source>
</evidence>
<evidence type="ECO:0000256" key="9">
    <source>
        <dbReference type="ARBA" id="ARBA00023136"/>
    </source>
</evidence>
<dbReference type="InterPro" id="IPR011527">
    <property type="entry name" value="ABC1_TM_dom"/>
</dbReference>
<comment type="similarity">
    <text evidence="2">Belongs to the ABC transporter superfamily.</text>
</comment>
<evidence type="ECO:0000256" key="8">
    <source>
        <dbReference type="ARBA" id="ARBA00022989"/>
    </source>
</evidence>
<dbReference type="SUPFAM" id="SSF52540">
    <property type="entry name" value="P-loop containing nucleoside triphosphate hydrolases"/>
    <property type="match status" value="1"/>
</dbReference>
<feature type="transmembrane region" description="Helical" evidence="10">
    <location>
        <begin position="59"/>
        <end position="77"/>
    </location>
</feature>
<dbReference type="Gene3D" id="1.20.1560.10">
    <property type="entry name" value="ABC transporter type 1, transmembrane domain"/>
    <property type="match status" value="1"/>
</dbReference>
<comment type="subcellular location">
    <subcellularLocation>
        <location evidence="1">Cell membrane</location>
        <topology evidence="1">Multi-pass membrane protein</topology>
    </subcellularLocation>
</comment>
<comment type="caution">
    <text evidence="13">The sequence shown here is derived from an EMBL/GenBank/DDBJ whole genome shotgun (WGS) entry which is preliminary data.</text>
</comment>
<keyword evidence="9 10" id="KW-0472">Membrane</keyword>
<dbReference type="PROSITE" id="PS50929">
    <property type="entry name" value="ABC_TM1F"/>
    <property type="match status" value="1"/>
</dbReference>
<dbReference type="PANTHER" id="PTHR43394">
    <property type="entry name" value="ATP-DEPENDENT PERMEASE MDL1, MITOCHONDRIAL"/>
    <property type="match status" value="1"/>
</dbReference>
<dbReference type="EMBL" id="JASCXW010000007">
    <property type="protein sequence ID" value="MDI6452636.1"/>
    <property type="molecule type" value="Genomic_DNA"/>
</dbReference>
<dbReference type="InterPro" id="IPR039421">
    <property type="entry name" value="Type_1_exporter"/>
</dbReference>
<feature type="transmembrane region" description="Helical" evidence="10">
    <location>
        <begin position="12"/>
        <end position="31"/>
    </location>
</feature>
<evidence type="ECO:0000259" key="12">
    <source>
        <dbReference type="PROSITE" id="PS50929"/>
    </source>
</evidence>
<dbReference type="Gene3D" id="3.40.50.300">
    <property type="entry name" value="P-loop containing nucleotide triphosphate hydrolases"/>
    <property type="match status" value="1"/>
</dbReference>
<keyword evidence="6" id="KW-0547">Nucleotide-binding</keyword>
<dbReference type="Pfam" id="PF00005">
    <property type="entry name" value="ABC_tran"/>
    <property type="match status" value="1"/>
</dbReference>
<dbReference type="Proteomes" id="UP001431532">
    <property type="component" value="Unassembled WGS sequence"/>
</dbReference>
<keyword evidence="4" id="KW-1003">Cell membrane</keyword>
<dbReference type="CDD" id="cd18541">
    <property type="entry name" value="ABC_6TM_TmrB_like"/>
    <property type="match status" value="1"/>
</dbReference>
<dbReference type="InterPro" id="IPR027417">
    <property type="entry name" value="P-loop_NTPase"/>
</dbReference>
<evidence type="ECO:0000256" key="3">
    <source>
        <dbReference type="ARBA" id="ARBA00022448"/>
    </source>
</evidence>
<dbReference type="GO" id="GO:0015421">
    <property type="term" value="F:ABC-type oligopeptide transporter activity"/>
    <property type="evidence" value="ECO:0007669"/>
    <property type="project" value="TreeGrafter"/>
</dbReference>
<reference evidence="13" key="1">
    <citation type="submission" date="2023-05" db="EMBL/GenBank/DDBJ databases">
        <title>Mariniplasma microaerophilum sp. nov., a novel anaerobic mollicute isolated from terrestrial mud volcano, Taman Peninsula, Russia.</title>
        <authorList>
            <person name="Khomyakova M.A."/>
            <person name="Merkel A.Y."/>
            <person name="Slobodkin A.I."/>
        </authorList>
    </citation>
    <scope>NUCLEOTIDE SEQUENCE</scope>
    <source>
        <strain evidence="13">M4Ah</strain>
    </source>
</reference>
<dbReference type="GO" id="GO:0005886">
    <property type="term" value="C:plasma membrane"/>
    <property type="evidence" value="ECO:0007669"/>
    <property type="project" value="UniProtKB-SubCell"/>
</dbReference>
<dbReference type="GO" id="GO:0016887">
    <property type="term" value="F:ATP hydrolysis activity"/>
    <property type="evidence" value="ECO:0007669"/>
    <property type="project" value="InterPro"/>
</dbReference>
<keyword evidence="7 13" id="KW-0067">ATP-binding</keyword>
<name>A0AAW6U999_9MOLU</name>
<organism evidence="13 14">
    <name type="scientific">Peloplasma aerotolerans</name>
    <dbReference type="NCBI Taxonomy" id="3044389"/>
    <lineage>
        <taxon>Bacteria</taxon>
        <taxon>Bacillati</taxon>
        <taxon>Mycoplasmatota</taxon>
        <taxon>Mollicutes</taxon>
        <taxon>Acholeplasmatales</taxon>
        <taxon>Acholeplasmataceae</taxon>
        <taxon>Peloplasma</taxon>
    </lineage>
</organism>
<dbReference type="InterPro" id="IPR003439">
    <property type="entry name" value="ABC_transporter-like_ATP-bd"/>
</dbReference>
<protein>
    <submittedName>
        <fullName evidence="13">ABC transporter ATP-binding protein</fullName>
    </submittedName>
</protein>
<feature type="transmembrane region" description="Helical" evidence="10">
    <location>
        <begin position="135"/>
        <end position="153"/>
    </location>
</feature>
<evidence type="ECO:0000313" key="13">
    <source>
        <dbReference type="EMBL" id="MDI6452636.1"/>
    </source>
</evidence>
<sequence length="592" mass="66806">MLLGKHFRKYYLKYSLFFLLGASVLIVVDWYQLDIPRLVGGIIDTLNSTNPDVDAVEAAIIRIAVLAGIITVGRFIWRYTIFGASRRIEYQLRNTMFGHATKLSQSFYNQEKVGGLMAHFINDLEAVRMSYGPGILMLIDGLTLGIFAVYRMARLNPRLTFYAAVPMVILTILLVFIRRTISARFKERQESFEKLSDFTQENFSGITVIKAFVREMKEAMFFSRRNLDLYDKHIKFIKFIIIINIAVGVALNVVILFIVVLGSLLVINRDATGMTAGQLTEYLSYFFALIWPTMALSQFIQIHSQAKGSAQRIAKFLDHEIDVRDHEDVEYVEDLKGSIQVKDLTFKYPDGDSPVLKNVSFDINAGEMVGILGRTGSGKSSLVDLLLKIYNLDHNRIFIDGHDIMRLSVKSVRNTIGYVPQDNFLFSETIIDNIGFSMEHPTEEDVIESAKLADVYDNVMEFKEKFGTILGERGVTVSGGQKQRISIARALAKNPEILILDDSVSAVDTKTEEAIIKNLHRIRKGKTTIFIAHRISTVRKMDKIILFDQGEVVAIGNHAQLMKTSPLYQDMVKRQTLENLVQGGAVNEGLQG</sequence>
<keyword evidence="14" id="KW-1185">Reference proteome</keyword>
<gene>
    <name evidence="13" type="ORF">QJ521_03570</name>
</gene>
<keyword evidence="3" id="KW-0813">Transport</keyword>
<evidence type="ECO:0000256" key="10">
    <source>
        <dbReference type="SAM" id="Phobius"/>
    </source>
</evidence>
<keyword evidence="8 10" id="KW-1133">Transmembrane helix</keyword>
<feature type="transmembrane region" description="Helical" evidence="10">
    <location>
        <begin position="159"/>
        <end position="177"/>
    </location>
</feature>
<dbReference type="AlphaFoldDB" id="A0AAW6U999"/>
<dbReference type="InterPro" id="IPR003593">
    <property type="entry name" value="AAA+_ATPase"/>
</dbReference>
<evidence type="ECO:0000259" key="11">
    <source>
        <dbReference type="PROSITE" id="PS50893"/>
    </source>
</evidence>
<evidence type="ECO:0000313" key="14">
    <source>
        <dbReference type="Proteomes" id="UP001431532"/>
    </source>
</evidence>
<feature type="domain" description="ABC transmembrane type-1" evidence="12">
    <location>
        <begin position="35"/>
        <end position="305"/>
    </location>
</feature>
<evidence type="ECO:0000256" key="6">
    <source>
        <dbReference type="ARBA" id="ARBA00022741"/>
    </source>
</evidence>
<dbReference type="FunFam" id="3.40.50.300:FF:000221">
    <property type="entry name" value="Multidrug ABC transporter ATP-binding protein"/>
    <property type="match status" value="1"/>
</dbReference>
<dbReference type="SMART" id="SM00382">
    <property type="entry name" value="AAA"/>
    <property type="match status" value="1"/>
</dbReference>
<proteinExistence type="inferred from homology"/>
<evidence type="ECO:0000256" key="4">
    <source>
        <dbReference type="ARBA" id="ARBA00022475"/>
    </source>
</evidence>
<dbReference type="PROSITE" id="PS50893">
    <property type="entry name" value="ABC_TRANSPORTER_2"/>
    <property type="match status" value="1"/>
</dbReference>
<dbReference type="GO" id="GO:0005524">
    <property type="term" value="F:ATP binding"/>
    <property type="evidence" value="ECO:0007669"/>
    <property type="project" value="UniProtKB-KW"/>
</dbReference>
<keyword evidence="5 10" id="KW-0812">Transmembrane</keyword>
<accession>A0AAW6U999</accession>
<feature type="transmembrane region" description="Helical" evidence="10">
    <location>
        <begin position="239"/>
        <end position="267"/>
    </location>
</feature>